<reference evidence="6 7" key="1">
    <citation type="submission" date="2024-03" db="EMBL/GenBank/DDBJ databases">
        <title>Human intestinal bacterial collection.</title>
        <authorList>
            <person name="Pauvert C."/>
            <person name="Hitch T.C.A."/>
            <person name="Clavel T."/>
        </authorList>
    </citation>
    <scope>NUCLEOTIDE SEQUENCE [LARGE SCALE GENOMIC DNA]</scope>
    <source>
        <strain evidence="6 7">CLA-KB-H122</strain>
    </source>
</reference>
<sequence length="331" mass="36234">MKDLLYRLFEHQYMDRSEAQQVLAGIAAGKYNPEQVSALITVFLMRSISVEELAGFRDALLEMRRPADLSDYGPIDIVGTGGDGKNTFNISTAASFVVAGAGYNVVKHGNYGATSVSGASNVIERHGVRFTDDPDRLRASLDACRIAYLHAPLFNPAMKAVAPIRRNLAVRTFFNLLGPLVNPALPKYQLLGVYNLSLFRLYNYAYQSGGTRFGVVYSMDGYDEISLTSEFKVATPEKEQVFTPEQIGFGRCRPEELSGGDTPEEAARIFDSVLDNTATAARRDCVLANAAFAIRVICPEKEVAECLDEARESLLGGKAAAAFRKFVEINS</sequence>
<dbReference type="Pfam" id="PF02885">
    <property type="entry name" value="Glycos_trans_3N"/>
    <property type="match status" value="1"/>
</dbReference>
<comment type="cofactor">
    <cofactor evidence="3">
        <name>Mg(2+)</name>
        <dbReference type="ChEBI" id="CHEBI:18420"/>
    </cofactor>
    <text evidence="3">Binds 2 magnesium ions per monomer.</text>
</comment>
<keyword evidence="3" id="KW-0479">Metal-binding</keyword>
<evidence type="ECO:0000256" key="3">
    <source>
        <dbReference type="HAMAP-Rule" id="MF_00211"/>
    </source>
</evidence>
<keyword evidence="1 3" id="KW-0328">Glycosyltransferase</keyword>
<feature type="domain" description="Glycosyl transferase family 3 N-terminal" evidence="5">
    <location>
        <begin position="2"/>
        <end position="62"/>
    </location>
</feature>
<feature type="binding site" evidence="3">
    <location>
        <begin position="82"/>
        <end position="83"/>
    </location>
    <ligand>
        <name>5-phospho-alpha-D-ribose 1-diphosphate</name>
        <dbReference type="ChEBI" id="CHEBI:58017"/>
    </ligand>
</feature>
<feature type="binding site" evidence="3">
    <location>
        <position position="224"/>
    </location>
    <ligand>
        <name>Mg(2+)</name>
        <dbReference type="ChEBI" id="CHEBI:18420"/>
        <label>1</label>
    </ligand>
</feature>
<evidence type="ECO:0000256" key="1">
    <source>
        <dbReference type="ARBA" id="ARBA00022676"/>
    </source>
</evidence>
<feature type="binding site" evidence="3">
    <location>
        <position position="119"/>
    </location>
    <ligand>
        <name>5-phospho-alpha-D-ribose 1-diphosphate</name>
        <dbReference type="ChEBI" id="CHEBI:58017"/>
    </ligand>
</feature>
<organism evidence="6 7">
    <name type="scientific">Alistipes intestinihominis</name>
    <dbReference type="NCBI Taxonomy" id="3133172"/>
    <lineage>
        <taxon>Bacteria</taxon>
        <taxon>Pseudomonadati</taxon>
        <taxon>Bacteroidota</taxon>
        <taxon>Bacteroidia</taxon>
        <taxon>Bacteroidales</taxon>
        <taxon>Rikenellaceae</taxon>
        <taxon>Alistipes</taxon>
    </lineage>
</organism>
<evidence type="ECO:0000259" key="4">
    <source>
        <dbReference type="Pfam" id="PF00591"/>
    </source>
</evidence>
<feature type="binding site" evidence="3">
    <location>
        <begin position="89"/>
        <end position="92"/>
    </location>
    <ligand>
        <name>5-phospho-alpha-D-ribose 1-diphosphate</name>
        <dbReference type="ChEBI" id="CHEBI:58017"/>
    </ligand>
</feature>
<dbReference type="InterPro" id="IPR000312">
    <property type="entry name" value="Glycosyl_Trfase_fam3"/>
</dbReference>
<feature type="binding site" evidence="3">
    <location>
        <position position="165"/>
    </location>
    <ligand>
        <name>anthranilate</name>
        <dbReference type="ChEBI" id="CHEBI:16567"/>
        <label>2</label>
    </ligand>
</feature>
<comment type="similarity">
    <text evidence="3">Belongs to the anthranilate phosphoribosyltransferase family.</text>
</comment>
<keyword evidence="3" id="KW-0057">Aromatic amino acid biosynthesis</keyword>
<feature type="binding site" evidence="3">
    <location>
        <position position="110"/>
    </location>
    <ligand>
        <name>anthranilate</name>
        <dbReference type="ChEBI" id="CHEBI:16567"/>
        <label>1</label>
    </ligand>
</feature>
<dbReference type="Proteomes" id="UP001460202">
    <property type="component" value="Unassembled WGS sequence"/>
</dbReference>
<comment type="pathway">
    <text evidence="3">Amino-acid biosynthesis; L-tryptophan biosynthesis; L-tryptophan from chorismate: step 2/5.</text>
</comment>
<comment type="caution">
    <text evidence="3">Lacks conserved residue(s) required for the propagation of feature annotation.</text>
</comment>
<keyword evidence="3" id="KW-0460">Magnesium</keyword>
<dbReference type="HAMAP" id="MF_00211">
    <property type="entry name" value="TrpD"/>
    <property type="match status" value="1"/>
</dbReference>
<feature type="binding site" evidence="3">
    <location>
        <position position="91"/>
    </location>
    <ligand>
        <name>Mg(2+)</name>
        <dbReference type="ChEBI" id="CHEBI:18420"/>
        <label>1</label>
    </ligand>
</feature>
<keyword evidence="3" id="KW-0822">Tryptophan biosynthesis</keyword>
<dbReference type="Gene3D" id="1.20.970.10">
    <property type="entry name" value="Transferase, Pyrimidine Nucleoside Phosphorylase, Chain C"/>
    <property type="match status" value="1"/>
</dbReference>
<dbReference type="SUPFAM" id="SSF47648">
    <property type="entry name" value="Nucleoside phosphorylase/phosphoribosyltransferase N-terminal domain"/>
    <property type="match status" value="1"/>
</dbReference>
<dbReference type="EC" id="2.4.2.18" evidence="3"/>
<comment type="function">
    <text evidence="3">Catalyzes the transfer of the phosphoribosyl group of 5-phosphorylribose-1-pyrophosphate (PRPP) to anthranilate to yield N-(5'-phosphoribosyl)-anthranilate (PRA).</text>
</comment>
<keyword evidence="7" id="KW-1185">Reference proteome</keyword>
<protein>
    <recommendedName>
        <fullName evidence="3">Anthranilate phosphoribosyltransferase</fullName>
        <ecNumber evidence="3">2.4.2.18</ecNumber>
    </recommendedName>
</protein>
<evidence type="ECO:0000313" key="6">
    <source>
        <dbReference type="EMBL" id="MEQ2543664.1"/>
    </source>
</evidence>
<dbReference type="InterPro" id="IPR036320">
    <property type="entry name" value="Glycosyl_Trfase_fam3_N_dom_sf"/>
</dbReference>
<keyword evidence="2 3" id="KW-0808">Transferase</keyword>
<dbReference type="RefSeq" id="WP_129651494.1">
    <property type="nucleotide sequence ID" value="NZ_JBBMFL010000002.1"/>
</dbReference>
<feature type="binding site" evidence="3">
    <location>
        <position position="87"/>
    </location>
    <ligand>
        <name>5-phospho-alpha-D-ribose 1-diphosphate</name>
        <dbReference type="ChEBI" id="CHEBI:58017"/>
    </ligand>
</feature>
<dbReference type="PANTHER" id="PTHR43285:SF2">
    <property type="entry name" value="ANTHRANILATE PHOSPHORIBOSYLTRANSFERASE"/>
    <property type="match status" value="1"/>
</dbReference>
<dbReference type="GeneID" id="78180174"/>
<evidence type="ECO:0000259" key="5">
    <source>
        <dbReference type="Pfam" id="PF02885"/>
    </source>
</evidence>
<feature type="binding site" evidence="3">
    <location>
        <position position="79"/>
    </location>
    <ligand>
        <name>anthranilate</name>
        <dbReference type="ChEBI" id="CHEBI:16567"/>
        <label>1</label>
    </ligand>
</feature>
<feature type="binding site" evidence="3">
    <location>
        <position position="224"/>
    </location>
    <ligand>
        <name>Mg(2+)</name>
        <dbReference type="ChEBI" id="CHEBI:18420"/>
        <label>2</label>
    </ligand>
</feature>
<proteinExistence type="inferred from homology"/>
<comment type="catalytic activity">
    <reaction evidence="3">
        <text>N-(5-phospho-beta-D-ribosyl)anthranilate + diphosphate = 5-phospho-alpha-D-ribose 1-diphosphate + anthranilate</text>
        <dbReference type="Rhea" id="RHEA:11768"/>
        <dbReference type="ChEBI" id="CHEBI:16567"/>
        <dbReference type="ChEBI" id="CHEBI:18277"/>
        <dbReference type="ChEBI" id="CHEBI:33019"/>
        <dbReference type="ChEBI" id="CHEBI:58017"/>
        <dbReference type="EC" id="2.4.2.18"/>
    </reaction>
</comment>
<comment type="caution">
    <text evidence="6">The sequence shown here is derived from an EMBL/GenBank/DDBJ whole genome shotgun (WGS) entry which is preliminary data.</text>
</comment>
<dbReference type="NCBIfam" id="TIGR01245">
    <property type="entry name" value="trpD"/>
    <property type="match status" value="1"/>
</dbReference>
<dbReference type="Gene3D" id="3.40.1030.10">
    <property type="entry name" value="Nucleoside phosphorylase/phosphoribosyltransferase catalytic domain"/>
    <property type="match status" value="1"/>
</dbReference>
<feature type="binding site" evidence="3">
    <location>
        <position position="79"/>
    </location>
    <ligand>
        <name>5-phospho-alpha-D-ribose 1-diphosphate</name>
        <dbReference type="ChEBI" id="CHEBI:58017"/>
    </ligand>
</feature>
<dbReference type="PANTHER" id="PTHR43285">
    <property type="entry name" value="ANTHRANILATE PHOSPHORIBOSYLTRANSFERASE"/>
    <property type="match status" value="1"/>
</dbReference>
<keyword evidence="3" id="KW-0028">Amino-acid biosynthesis</keyword>
<gene>
    <name evidence="3 6" type="primary">trpD</name>
    <name evidence="6" type="ORF">WMO46_01710</name>
</gene>
<feature type="binding site" evidence="3">
    <location>
        <position position="223"/>
    </location>
    <ligand>
        <name>Mg(2+)</name>
        <dbReference type="ChEBI" id="CHEBI:18420"/>
        <label>2</label>
    </ligand>
</feature>
<accession>A0ABV1GTF1</accession>
<dbReference type="SUPFAM" id="SSF52418">
    <property type="entry name" value="Nucleoside phosphorylase/phosphoribosyltransferase catalytic domain"/>
    <property type="match status" value="1"/>
</dbReference>
<name>A0ABV1GTF1_9BACT</name>
<dbReference type="GO" id="GO:0004048">
    <property type="term" value="F:anthranilate phosphoribosyltransferase activity"/>
    <property type="evidence" value="ECO:0007669"/>
    <property type="project" value="UniProtKB-EC"/>
</dbReference>
<evidence type="ECO:0000313" key="7">
    <source>
        <dbReference type="Proteomes" id="UP001460202"/>
    </source>
</evidence>
<feature type="domain" description="Glycosyl transferase family 3" evidence="4">
    <location>
        <begin position="75"/>
        <end position="319"/>
    </location>
</feature>
<evidence type="ECO:0000256" key="2">
    <source>
        <dbReference type="ARBA" id="ARBA00022679"/>
    </source>
</evidence>
<dbReference type="Pfam" id="PF00591">
    <property type="entry name" value="Glycos_transf_3"/>
    <property type="match status" value="1"/>
</dbReference>
<dbReference type="EMBL" id="JBBMFL010000002">
    <property type="protein sequence ID" value="MEQ2543664.1"/>
    <property type="molecule type" value="Genomic_DNA"/>
</dbReference>
<feature type="binding site" evidence="3">
    <location>
        <begin position="107"/>
        <end position="115"/>
    </location>
    <ligand>
        <name>5-phospho-alpha-D-ribose 1-diphosphate</name>
        <dbReference type="ChEBI" id="CHEBI:58017"/>
    </ligand>
</feature>
<dbReference type="InterPro" id="IPR005940">
    <property type="entry name" value="Anthranilate_Pribosyl_Tfrase"/>
</dbReference>
<dbReference type="InterPro" id="IPR035902">
    <property type="entry name" value="Nuc_phospho_transferase"/>
</dbReference>
<dbReference type="InterPro" id="IPR017459">
    <property type="entry name" value="Glycosyl_Trfase_fam3_N_dom"/>
</dbReference>
<comment type="subunit">
    <text evidence="3">Homodimer.</text>
</comment>